<organism evidence="4 5">
    <name type="scientific">Ignelater luminosus</name>
    <name type="common">Cucubano</name>
    <name type="synonym">Pyrophorus luminosus</name>
    <dbReference type="NCBI Taxonomy" id="2038154"/>
    <lineage>
        <taxon>Eukaryota</taxon>
        <taxon>Metazoa</taxon>
        <taxon>Ecdysozoa</taxon>
        <taxon>Arthropoda</taxon>
        <taxon>Hexapoda</taxon>
        <taxon>Insecta</taxon>
        <taxon>Pterygota</taxon>
        <taxon>Neoptera</taxon>
        <taxon>Endopterygota</taxon>
        <taxon>Coleoptera</taxon>
        <taxon>Polyphaga</taxon>
        <taxon>Elateriformia</taxon>
        <taxon>Elateroidea</taxon>
        <taxon>Elateridae</taxon>
        <taxon>Agrypninae</taxon>
        <taxon>Pyrophorini</taxon>
        <taxon>Ignelater</taxon>
    </lineage>
</organism>
<evidence type="ECO:0000259" key="3">
    <source>
        <dbReference type="SMART" id="SM00101"/>
    </source>
</evidence>
<keyword evidence="5" id="KW-1185">Reference proteome</keyword>
<protein>
    <recommendedName>
        <fullName evidence="3">14-3-3 domain-containing protein</fullName>
    </recommendedName>
</protein>
<dbReference type="InterPro" id="IPR023410">
    <property type="entry name" value="14-3-3_domain"/>
</dbReference>
<reference evidence="4" key="1">
    <citation type="submission" date="2019-08" db="EMBL/GenBank/DDBJ databases">
        <title>The genome of the North American firefly Photinus pyralis.</title>
        <authorList>
            <consortium name="Photinus pyralis genome working group"/>
            <person name="Fallon T.R."/>
            <person name="Sander Lower S.E."/>
            <person name="Weng J.-K."/>
        </authorList>
    </citation>
    <scope>NUCLEOTIDE SEQUENCE</scope>
    <source>
        <strain evidence="4">TRF0915ILg1</strain>
        <tissue evidence="4">Whole body</tissue>
    </source>
</reference>
<feature type="compositionally biased region" description="Basic residues" evidence="2">
    <location>
        <begin position="245"/>
        <end position="258"/>
    </location>
</feature>
<evidence type="ECO:0000256" key="2">
    <source>
        <dbReference type="SAM" id="MobiDB-lite"/>
    </source>
</evidence>
<dbReference type="PANTHER" id="PTHR18860">
    <property type="entry name" value="14-3-3 PROTEIN"/>
    <property type="match status" value="1"/>
</dbReference>
<accession>A0A8K0C9N6</accession>
<dbReference type="InterPro" id="IPR000308">
    <property type="entry name" value="14-3-3"/>
</dbReference>
<evidence type="ECO:0000313" key="5">
    <source>
        <dbReference type="Proteomes" id="UP000801492"/>
    </source>
</evidence>
<dbReference type="SMART" id="SM00101">
    <property type="entry name" value="14_3_3"/>
    <property type="match status" value="1"/>
</dbReference>
<dbReference type="Proteomes" id="UP000801492">
    <property type="component" value="Unassembled WGS sequence"/>
</dbReference>
<feature type="compositionally biased region" description="Polar residues" evidence="2">
    <location>
        <begin position="178"/>
        <end position="205"/>
    </location>
</feature>
<dbReference type="OrthoDB" id="10654453at2759"/>
<name>A0A8K0C9N6_IGNLU</name>
<evidence type="ECO:0000313" key="4">
    <source>
        <dbReference type="EMBL" id="KAF2882034.1"/>
    </source>
</evidence>
<dbReference type="Gene3D" id="1.20.190.20">
    <property type="entry name" value="14-3-3 domain"/>
    <property type="match status" value="2"/>
</dbReference>
<dbReference type="AlphaFoldDB" id="A0A8K0C9N6"/>
<gene>
    <name evidence="4" type="ORF">ILUMI_24134</name>
</gene>
<dbReference type="SUPFAM" id="SSF48445">
    <property type="entry name" value="14-3-3 protein"/>
    <property type="match status" value="1"/>
</dbReference>
<feature type="domain" description="14-3-3" evidence="3">
    <location>
        <begin position="6"/>
        <end position="193"/>
    </location>
</feature>
<feature type="region of interest" description="Disordered" evidence="2">
    <location>
        <begin position="166"/>
        <end position="279"/>
    </location>
</feature>
<comment type="similarity">
    <text evidence="1">Belongs to the 14-3-3 family.</text>
</comment>
<dbReference type="EMBL" id="VTPC01090660">
    <property type="protein sequence ID" value="KAF2882034.1"/>
    <property type="molecule type" value="Genomic_DNA"/>
</dbReference>
<dbReference type="InterPro" id="IPR036815">
    <property type="entry name" value="14-3-3_dom_sf"/>
</dbReference>
<dbReference type="Pfam" id="PF00244">
    <property type="entry name" value="14-3-3"/>
    <property type="match status" value="1"/>
</dbReference>
<proteinExistence type="inferred from homology"/>
<sequence>MSVTKKQQYIEWAKIAEKAGRINDAVQAINCAVETGEELTYLEMVTLGWIYDMVMGSKKAAWIAISSMAEEYLLNLFLVPNATTVEAQVWCLQMKGNYCKYLADISEGQQKIDIVLEAHKAYQAGFDASTEQLSPLHHARLGLALSYSIFCNDVLKQNEEAKCLAKQDPEPEGLQTELGGSQTEPGGSQTEPGGSQTEPEGSQTEPEGLQTEPEGSQTKPEGSLTEPEGSQSEPEDSELSQKVQKLNKKAQKLSKKAQKLTEKAHKLSQKKSKSESSDI</sequence>
<evidence type="ECO:0000256" key="1">
    <source>
        <dbReference type="ARBA" id="ARBA00006141"/>
    </source>
</evidence>
<comment type="caution">
    <text evidence="4">The sequence shown here is derived from an EMBL/GenBank/DDBJ whole genome shotgun (WGS) entry which is preliminary data.</text>
</comment>